<accession>A0A6M6DNX1</accession>
<keyword evidence="2" id="KW-0670">Pyruvate</keyword>
<dbReference type="InterPro" id="IPR013815">
    <property type="entry name" value="ATP_grasp_subdomain_1"/>
</dbReference>
<name>A0A6M6DNX1_PRIMG</name>
<dbReference type="PANTHER" id="PTHR43615">
    <property type="entry name" value="PHOSPHOENOLPYRUVATE SYNTHASE-RELATED"/>
    <property type="match status" value="1"/>
</dbReference>
<dbReference type="Pfam" id="PF01326">
    <property type="entry name" value="PPDK_N"/>
    <property type="match status" value="1"/>
</dbReference>
<evidence type="ECO:0000259" key="1">
    <source>
        <dbReference type="Pfam" id="PF01326"/>
    </source>
</evidence>
<organism evidence="2 3">
    <name type="scientific">Priestia megaterium</name>
    <name type="common">Bacillus megaterium</name>
    <dbReference type="NCBI Taxonomy" id="1404"/>
    <lineage>
        <taxon>Bacteria</taxon>
        <taxon>Bacillati</taxon>
        <taxon>Bacillota</taxon>
        <taxon>Bacilli</taxon>
        <taxon>Bacillales</taxon>
        <taxon>Bacillaceae</taxon>
        <taxon>Priestia</taxon>
    </lineage>
</organism>
<protein>
    <submittedName>
        <fullName evidence="2">Pyruvate-binding protein</fullName>
    </submittedName>
</protein>
<evidence type="ECO:0000313" key="2">
    <source>
        <dbReference type="EMBL" id="QJX76410.1"/>
    </source>
</evidence>
<dbReference type="InterPro" id="IPR002192">
    <property type="entry name" value="PPDK_AMP/ATP-bd"/>
</dbReference>
<dbReference type="SUPFAM" id="SSF56059">
    <property type="entry name" value="Glutathione synthetase ATP-binding domain-like"/>
    <property type="match status" value="1"/>
</dbReference>
<feature type="domain" description="Pyruvate phosphate dikinase AMP/ATP-binding" evidence="1">
    <location>
        <begin position="15"/>
        <end position="297"/>
    </location>
</feature>
<evidence type="ECO:0000313" key="3">
    <source>
        <dbReference type="Proteomes" id="UP000501076"/>
    </source>
</evidence>
<dbReference type="Gene3D" id="3.30.470.20">
    <property type="entry name" value="ATP-grasp fold, B domain"/>
    <property type="match status" value="1"/>
</dbReference>
<reference evidence="2 3" key="1">
    <citation type="submission" date="2019-10" db="EMBL/GenBank/DDBJ databases">
        <title>Complete genome sequences for adaption low water activity.</title>
        <authorList>
            <person name="Zhao L."/>
            <person name="Zhong J."/>
        </authorList>
    </citation>
    <scope>NUCLEOTIDE SEQUENCE [LARGE SCALE GENOMIC DNA]</scope>
    <source>
        <strain evidence="2 3">FDU301</strain>
    </source>
</reference>
<dbReference type="PANTHER" id="PTHR43615:SF1">
    <property type="entry name" value="PPDK_N DOMAIN-CONTAINING PROTEIN"/>
    <property type="match status" value="1"/>
</dbReference>
<dbReference type="EMBL" id="CP045272">
    <property type="protein sequence ID" value="QJX76410.1"/>
    <property type="molecule type" value="Genomic_DNA"/>
</dbReference>
<dbReference type="GO" id="GO:0005524">
    <property type="term" value="F:ATP binding"/>
    <property type="evidence" value="ECO:0007669"/>
    <property type="project" value="InterPro"/>
</dbReference>
<dbReference type="Proteomes" id="UP000501076">
    <property type="component" value="Chromosome"/>
</dbReference>
<sequence length="297" mass="32702">MHIVSLEKACYAELQAVGSKAYNLSKMIQHVSHIPTGFVLTSHALLSFLTFNQIEIKAEGSRGIEKKIQNGTFPLALQKEIVSSYANIQGAGVKAVAVRSSSALEDLENASFAGQYETILNVRNREELLTSIKKCWASYFSSVVQAYAENKEISLSNPQMGVLVQGMVEADVSGVIFSVNPITESEDEVVINVAYGLGEGIVSGGVTPDLFIIHKQTKNIMKELGLKEYKLVSGFTGITKAVTSDKEKNEFSLSDETALQLLRLTNQVEHYCQYPVDIEFAIKNERIYLLQVRPVTT</sequence>
<dbReference type="GO" id="GO:0016301">
    <property type="term" value="F:kinase activity"/>
    <property type="evidence" value="ECO:0007669"/>
    <property type="project" value="InterPro"/>
</dbReference>
<proteinExistence type="predicted"/>
<dbReference type="InterPro" id="IPR051549">
    <property type="entry name" value="PEP_Utilizing_Enz"/>
</dbReference>
<dbReference type="Gene3D" id="3.30.1490.20">
    <property type="entry name" value="ATP-grasp fold, A domain"/>
    <property type="match status" value="1"/>
</dbReference>
<dbReference type="AlphaFoldDB" id="A0A6M6DNX1"/>
<dbReference type="RefSeq" id="WP_171776853.1">
    <property type="nucleotide sequence ID" value="NZ_CP045272.1"/>
</dbReference>
<gene>
    <name evidence="2" type="ORF">FDZ14_09490</name>
</gene>